<feature type="transmembrane region" description="Helical" evidence="6">
    <location>
        <begin position="446"/>
        <end position="468"/>
    </location>
</feature>
<dbReference type="PIRSF" id="PIRSF006060">
    <property type="entry name" value="AA_transporter"/>
    <property type="match status" value="1"/>
</dbReference>
<comment type="caution">
    <text evidence="7">The sequence shown here is derived from an EMBL/GenBank/DDBJ whole genome shotgun (WGS) entry which is preliminary data.</text>
</comment>
<feature type="transmembrane region" description="Helical" evidence="6">
    <location>
        <begin position="480"/>
        <end position="500"/>
    </location>
</feature>
<keyword evidence="8" id="KW-1185">Reference proteome</keyword>
<dbReference type="EMBL" id="JAWRVE010000176">
    <property type="protein sequence ID" value="KAL1851095.1"/>
    <property type="molecule type" value="Genomic_DNA"/>
</dbReference>
<gene>
    <name evidence="7" type="ORF">Daus18300_012642</name>
</gene>
<name>A0ABR3W214_9PEZI</name>
<dbReference type="Pfam" id="PF13520">
    <property type="entry name" value="AA_permease_2"/>
    <property type="match status" value="1"/>
</dbReference>
<evidence type="ECO:0000313" key="7">
    <source>
        <dbReference type="EMBL" id="KAL1851095.1"/>
    </source>
</evidence>
<feature type="transmembrane region" description="Helical" evidence="6">
    <location>
        <begin position="128"/>
        <end position="147"/>
    </location>
</feature>
<feature type="transmembrane region" description="Helical" evidence="6">
    <location>
        <begin position="379"/>
        <end position="401"/>
    </location>
</feature>
<organism evidence="7 8">
    <name type="scientific">Diaporthe australafricana</name>
    <dbReference type="NCBI Taxonomy" id="127596"/>
    <lineage>
        <taxon>Eukaryota</taxon>
        <taxon>Fungi</taxon>
        <taxon>Dikarya</taxon>
        <taxon>Ascomycota</taxon>
        <taxon>Pezizomycotina</taxon>
        <taxon>Sordariomycetes</taxon>
        <taxon>Sordariomycetidae</taxon>
        <taxon>Diaporthales</taxon>
        <taxon>Diaporthaceae</taxon>
        <taxon>Diaporthe</taxon>
    </lineage>
</organism>
<dbReference type="Proteomes" id="UP001583177">
    <property type="component" value="Unassembled WGS sequence"/>
</dbReference>
<evidence type="ECO:0008006" key="9">
    <source>
        <dbReference type="Google" id="ProtNLM"/>
    </source>
</evidence>
<feature type="transmembrane region" description="Helical" evidence="6">
    <location>
        <begin position="81"/>
        <end position="107"/>
    </location>
</feature>
<keyword evidence="2 6" id="KW-0812">Transmembrane</keyword>
<protein>
    <recommendedName>
        <fullName evidence="9">High-affinity methionine permease</fullName>
    </recommendedName>
</protein>
<evidence type="ECO:0000313" key="8">
    <source>
        <dbReference type="Proteomes" id="UP001583177"/>
    </source>
</evidence>
<dbReference type="PANTHER" id="PTHR11785:SF382">
    <property type="entry name" value="LOW-AFFINITY METHIONINE PERMEASE"/>
    <property type="match status" value="1"/>
</dbReference>
<dbReference type="InterPro" id="IPR050598">
    <property type="entry name" value="AminoAcid_Transporter"/>
</dbReference>
<feature type="region of interest" description="Disordered" evidence="5">
    <location>
        <begin position="1"/>
        <end position="32"/>
    </location>
</feature>
<keyword evidence="4 6" id="KW-0472">Membrane</keyword>
<dbReference type="Gene3D" id="1.20.1740.10">
    <property type="entry name" value="Amino acid/polyamine transporter I"/>
    <property type="match status" value="1"/>
</dbReference>
<evidence type="ECO:0000256" key="4">
    <source>
        <dbReference type="ARBA" id="ARBA00023136"/>
    </source>
</evidence>
<proteinExistence type="predicted"/>
<feature type="transmembrane region" description="Helical" evidence="6">
    <location>
        <begin position="280"/>
        <end position="304"/>
    </location>
</feature>
<evidence type="ECO:0000256" key="5">
    <source>
        <dbReference type="SAM" id="MobiDB-lite"/>
    </source>
</evidence>
<feature type="transmembrane region" description="Helical" evidence="6">
    <location>
        <begin position="413"/>
        <end position="434"/>
    </location>
</feature>
<feature type="transmembrane region" description="Helical" evidence="6">
    <location>
        <begin position="49"/>
        <end position="69"/>
    </location>
</feature>
<evidence type="ECO:0000256" key="3">
    <source>
        <dbReference type="ARBA" id="ARBA00022989"/>
    </source>
</evidence>
<evidence type="ECO:0000256" key="1">
    <source>
        <dbReference type="ARBA" id="ARBA00004141"/>
    </source>
</evidence>
<keyword evidence="3 6" id="KW-1133">Transmembrane helix</keyword>
<sequence length="541" mass="58291">MVDHKGKSSPKVGEQHSSALSRGEDTPPDYASGQVQDEQAFKFSESRKIGVTGAVFLILNKMIGTGIFSTPSGIFASTGSVGISLILWLIGGILTFAGLSVFLEFGLAIPRSGGEKNYLERVYRHPRYLATCVLASQMILLGFSSGNSLAFGRYVLFASGSTEPDGWAARGLGIACATFAVVLHSVLPKWGLRLVNVLGVFKVVILVFIVFSGFAALAGRRLVPNPHNFDRAFVIEEGDGYGNGGAYGYATALLRIVYSYKGWENANYVVGELKNPRRTLAVAAPLAVGGVTVLYVLANVAYFAAIPKSDLAKSEVIVAGLFFRNVFGASAGGRSLPAFVALSNLGNVLAVAFAHARLNQELAKEGMLPFSKFWASNKPSNAPAASLFLHWLITVIILVAPPAGPAYNFIVDLYTYPGVWINGFVAAGLIYLQFKKSENWSSPWHTYLPVTLLFLAMNVFLAIVPFIPPTGSWDAEGYPYYIFPVVGVGVLILGGIYWTVWTKILPSIGGYKVVAERRVTDDGAEVVRYVKMSTKDGSRVH</sequence>
<feature type="transmembrane region" description="Helical" evidence="6">
    <location>
        <begin position="194"/>
        <end position="218"/>
    </location>
</feature>
<evidence type="ECO:0000256" key="6">
    <source>
        <dbReference type="SAM" id="Phobius"/>
    </source>
</evidence>
<dbReference type="InterPro" id="IPR002293">
    <property type="entry name" value="AA/rel_permease1"/>
</dbReference>
<feature type="transmembrane region" description="Helical" evidence="6">
    <location>
        <begin position="167"/>
        <end position="187"/>
    </location>
</feature>
<accession>A0ABR3W214</accession>
<comment type="subcellular location">
    <subcellularLocation>
        <location evidence="1">Membrane</location>
        <topology evidence="1">Multi-pass membrane protein</topology>
    </subcellularLocation>
</comment>
<evidence type="ECO:0000256" key="2">
    <source>
        <dbReference type="ARBA" id="ARBA00022692"/>
    </source>
</evidence>
<reference evidence="7 8" key="1">
    <citation type="journal article" date="2024" name="IMA Fungus">
        <title>IMA Genome - F19 : A genome assembly and annotation guide to empower mycologists, including annotated draft genome sequences of Ceratocystis pirilliformis, Diaporthe australafricana, Fusarium ophioides, Paecilomyces lecythidis, and Sporothrix stenoceras.</title>
        <authorList>
            <person name="Aylward J."/>
            <person name="Wilson A.M."/>
            <person name="Visagie C.M."/>
            <person name="Spraker J."/>
            <person name="Barnes I."/>
            <person name="Buitendag C."/>
            <person name="Ceriani C."/>
            <person name="Del Mar Angel L."/>
            <person name="du Plessis D."/>
            <person name="Fuchs T."/>
            <person name="Gasser K."/>
            <person name="Kramer D."/>
            <person name="Li W."/>
            <person name="Munsamy K."/>
            <person name="Piso A."/>
            <person name="Price J.L."/>
            <person name="Sonnekus B."/>
            <person name="Thomas C."/>
            <person name="van der Nest A."/>
            <person name="van Dijk A."/>
            <person name="van Heerden A."/>
            <person name="van Vuuren N."/>
            <person name="Yilmaz N."/>
            <person name="Duong T.A."/>
            <person name="van der Merwe N.A."/>
            <person name="Wingfield M.J."/>
            <person name="Wingfield B.D."/>
        </authorList>
    </citation>
    <scope>NUCLEOTIDE SEQUENCE [LARGE SCALE GENOMIC DNA]</scope>
    <source>
        <strain evidence="7 8">CMW 18300</strain>
    </source>
</reference>
<dbReference type="PANTHER" id="PTHR11785">
    <property type="entry name" value="AMINO ACID TRANSPORTER"/>
    <property type="match status" value="1"/>
</dbReference>